<keyword evidence="2" id="KW-1185">Reference proteome</keyword>
<dbReference type="Proteomes" id="UP001054902">
    <property type="component" value="Unassembled WGS sequence"/>
</dbReference>
<dbReference type="Gene3D" id="3.90.226.10">
    <property type="entry name" value="2-enoyl-CoA Hydratase, Chain A, domain 1"/>
    <property type="match status" value="1"/>
</dbReference>
<evidence type="ECO:0000313" key="1">
    <source>
        <dbReference type="EMBL" id="GFH44828.1"/>
    </source>
</evidence>
<dbReference type="InterPro" id="IPR001753">
    <property type="entry name" value="Enoyl-CoA_hydra/iso"/>
</dbReference>
<dbReference type="InterPro" id="IPR029045">
    <property type="entry name" value="ClpP/crotonase-like_dom_sf"/>
</dbReference>
<proteinExistence type="predicted"/>
<dbReference type="CDD" id="cd06558">
    <property type="entry name" value="crotonase-like"/>
    <property type="match status" value="1"/>
</dbReference>
<protein>
    <submittedName>
        <fullName evidence="1">Enoyl-coa hydratase</fullName>
    </submittedName>
</protein>
<organism evidence="1 2">
    <name type="scientific">Chaetoceros tenuissimus</name>
    <dbReference type="NCBI Taxonomy" id="426638"/>
    <lineage>
        <taxon>Eukaryota</taxon>
        <taxon>Sar</taxon>
        <taxon>Stramenopiles</taxon>
        <taxon>Ochrophyta</taxon>
        <taxon>Bacillariophyta</taxon>
        <taxon>Coscinodiscophyceae</taxon>
        <taxon>Chaetocerotophycidae</taxon>
        <taxon>Chaetocerotales</taxon>
        <taxon>Chaetocerotaceae</taxon>
        <taxon>Chaetoceros</taxon>
    </lineage>
</organism>
<sequence length="329" mass="36317">MVSSSCKRFASKIAVGMTQYQPHRQRIVSFLRFHNKNPTAVGIRQHRQASSLIIPPQELVQFHHDERTKVGNITLGGKAKMNPFTMELGYQFKSTVKEINQAIANQTIDVNAIVLQGANGCFSAGGDIQWLKDLRHNPVHINADKMMEFFHTFLCVRKLSVPVIASIEGYAVGAAACVACACDIRVMEKHAKMGFNFTKLGFSGGMGGSHFLPMLVGEGKAAEILLTGKMIAGEEAKDIGLVQRVIENKKGDEVYRESLNVAEEISLLHPVAVRNLMQTLRLRLDTGLEAALKREAHAASLCFARDDWGEGLDAIVEKRKPSFGIYHDD</sequence>
<dbReference type="PANTHER" id="PTHR11941:SF173">
    <property type="entry name" value="3-HYDROXYBUTYRYL-COA DEHYDRATASE-LIKE PROTEIN, MITOCHONDRIAL"/>
    <property type="match status" value="1"/>
</dbReference>
<dbReference type="GO" id="GO:0005739">
    <property type="term" value="C:mitochondrion"/>
    <property type="evidence" value="ECO:0007669"/>
    <property type="project" value="TreeGrafter"/>
</dbReference>
<dbReference type="SUPFAM" id="SSF52096">
    <property type="entry name" value="ClpP/crotonase"/>
    <property type="match status" value="1"/>
</dbReference>
<dbReference type="EMBL" id="BLLK01000020">
    <property type="protein sequence ID" value="GFH44828.1"/>
    <property type="molecule type" value="Genomic_DNA"/>
</dbReference>
<accession>A0AAD3CFC6</accession>
<gene>
    <name evidence="1" type="ORF">CTEN210_01302</name>
</gene>
<dbReference type="Pfam" id="PF00378">
    <property type="entry name" value="ECH_1"/>
    <property type="match status" value="1"/>
</dbReference>
<comment type="caution">
    <text evidence="1">The sequence shown here is derived from an EMBL/GenBank/DDBJ whole genome shotgun (WGS) entry which is preliminary data.</text>
</comment>
<dbReference type="GO" id="GO:0006635">
    <property type="term" value="P:fatty acid beta-oxidation"/>
    <property type="evidence" value="ECO:0007669"/>
    <property type="project" value="TreeGrafter"/>
</dbReference>
<dbReference type="PANTHER" id="PTHR11941">
    <property type="entry name" value="ENOYL-COA HYDRATASE-RELATED"/>
    <property type="match status" value="1"/>
</dbReference>
<name>A0AAD3CFC6_9STRA</name>
<evidence type="ECO:0000313" key="2">
    <source>
        <dbReference type="Proteomes" id="UP001054902"/>
    </source>
</evidence>
<reference evidence="1 2" key="1">
    <citation type="journal article" date="2021" name="Sci. Rep.">
        <title>The genome of the diatom Chaetoceros tenuissimus carries an ancient integrated fragment of an extant virus.</title>
        <authorList>
            <person name="Hongo Y."/>
            <person name="Kimura K."/>
            <person name="Takaki Y."/>
            <person name="Yoshida Y."/>
            <person name="Baba S."/>
            <person name="Kobayashi G."/>
            <person name="Nagasaki K."/>
            <person name="Hano T."/>
            <person name="Tomaru Y."/>
        </authorList>
    </citation>
    <scope>NUCLEOTIDE SEQUENCE [LARGE SCALE GENOMIC DNA]</scope>
    <source>
        <strain evidence="1 2">NIES-3715</strain>
    </source>
</reference>
<dbReference type="AlphaFoldDB" id="A0AAD3CFC6"/>